<dbReference type="KEGG" id="smax:FJR03_05625"/>
<dbReference type="InterPro" id="IPR001444">
    <property type="entry name" value="Flag_bb_rod_N"/>
</dbReference>
<sequence length="102" mass="10825">MNISNNISSIQTSQTLLNTTANNVANVNTDGFVPNSTIATNDQSGSVTPQTRQADNTGSEKSQTDLSREIPNEMVAQRSTEANVVAIKAQDDVMGTLLDIKA</sequence>
<comment type="similarity">
    <text evidence="1">Belongs to the flagella basal body rod proteins family.</text>
</comment>
<feature type="domain" description="Flagellar basal body rod protein N-terminal" evidence="3">
    <location>
        <begin position="12"/>
        <end position="32"/>
    </location>
</feature>
<keyword evidence="6" id="KW-1185">Reference proteome</keyword>
<feature type="domain" description="Flagellar basal-body/hook protein C-terminal" evidence="4">
    <location>
        <begin position="60"/>
        <end position="99"/>
    </location>
</feature>
<dbReference type="Pfam" id="PF00460">
    <property type="entry name" value="Flg_bb_rod"/>
    <property type="match status" value="1"/>
</dbReference>
<evidence type="ECO:0000259" key="3">
    <source>
        <dbReference type="Pfam" id="PF00460"/>
    </source>
</evidence>
<evidence type="ECO:0000256" key="1">
    <source>
        <dbReference type="ARBA" id="ARBA00009677"/>
    </source>
</evidence>
<evidence type="ECO:0000259" key="4">
    <source>
        <dbReference type="Pfam" id="PF06429"/>
    </source>
</evidence>
<feature type="region of interest" description="Disordered" evidence="2">
    <location>
        <begin position="35"/>
        <end position="68"/>
    </location>
</feature>
<dbReference type="Pfam" id="PF06429">
    <property type="entry name" value="Flg_bbr_C"/>
    <property type="match status" value="1"/>
</dbReference>
<accession>A0A7M1AV02</accession>
<dbReference type="Proteomes" id="UP000593910">
    <property type="component" value="Chromosome"/>
</dbReference>
<evidence type="ECO:0000313" key="5">
    <source>
        <dbReference type="EMBL" id="QOP41249.1"/>
    </source>
</evidence>
<dbReference type="RefSeq" id="WP_193114668.1">
    <property type="nucleotide sequence ID" value="NZ_CP041165.1"/>
</dbReference>
<dbReference type="AlphaFoldDB" id="A0A7M1AV02"/>
<proteinExistence type="inferred from homology"/>
<reference evidence="5 6" key="1">
    <citation type="submission" date="2019-06" db="EMBL/GenBank/DDBJ databases">
        <title>Sulfurimonas gotlandica sp. nov., a chemoautotrophic and psychrotolerant epsilonproteobacterium isolated from a pelagic redoxcline, and an emended description of the genus Sulfurimonas.</title>
        <authorList>
            <person name="Wang S."/>
            <person name="Jiang L."/>
            <person name="Shao Z."/>
        </authorList>
    </citation>
    <scope>NUCLEOTIDE SEQUENCE [LARGE SCALE GENOMIC DNA]</scope>
    <source>
        <strain evidence="5 6">B2</strain>
    </source>
</reference>
<feature type="compositionally biased region" description="Polar residues" evidence="2">
    <location>
        <begin position="35"/>
        <end position="61"/>
    </location>
</feature>
<protein>
    <recommendedName>
        <fullName evidence="7">Flagellar biosynthesis protein FlgE</fullName>
    </recommendedName>
</protein>
<name>A0A7M1AV02_9BACT</name>
<evidence type="ECO:0000313" key="6">
    <source>
        <dbReference type="Proteomes" id="UP000593910"/>
    </source>
</evidence>
<dbReference type="InterPro" id="IPR010930">
    <property type="entry name" value="Flg_bb/hook_C_dom"/>
</dbReference>
<gene>
    <name evidence="5" type="ORF">FJR03_05625</name>
</gene>
<evidence type="ECO:0000256" key="2">
    <source>
        <dbReference type="SAM" id="MobiDB-lite"/>
    </source>
</evidence>
<dbReference type="EMBL" id="CP041165">
    <property type="protein sequence ID" value="QOP41249.1"/>
    <property type="molecule type" value="Genomic_DNA"/>
</dbReference>
<organism evidence="5 6">
    <name type="scientific">Sulfurimonas marina</name>
    <dbReference type="NCBI Taxonomy" id="2590551"/>
    <lineage>
        <taxon>Bacteria</taxon>
        <taxon>Pseudomonadati</taxon>
        <taxon>Campylobacterota</taxon>
        <taxon>Epsilonproteobacteria</taxon>
        <taxon>Campylobacterales</taxon>
        <taxon>Sulfurimonadaceae</taxon>
        <taxon>Sulfurimonas</taxon>
    </lineage>
</organism>
<evidence type="ECO:0008006" key="7">
    <source>
        <dbReference type="Google" id="ProtNLM"/>
    </source>
</evidence>